<reference evidence="4" key="2">
    <citation type="submission" date="2023-02" db="EMBL/GenBank/DDBJ databases">
        <authorList>
            <consortium name="DOE Joint Genome Institute"/>
            <person name="Mondo S.J."/>
            <person name="Chang Y."/>
            <person name="Wang Y."/>
            <person name="Ahrendt S."/>
            <person name="Andreopoulos W."/>
            <person name="Barry K."/>
            <person name="Beard J."/>
            <person name="Benny G.L."/>
            <person name="Blankenship S."/>
            <person name="Bonito G."/>
            <person name="Cuomo C."/>
            <person name="Desiro A."/>
            <person name="Gervers K.A."/>
            <person name="Hundley H."/>
            <person name="Kuo A."/>
            <person name="LaButti K."/>
            <person name="Lang B.F."/>
            <person name="Lipzen A."/>
            <person name="O'Donnell K."/>
            <person name="Pangilinan J."/>
            <person name="Reynolds N."/>
            <person name="Sandor L."/>
            <person name="Smith M.W."/>
            <person name="Tsang A."/>
            <person name="Grigoriev I.V."/>
            <person name="Stajich J.E."/>
            <person name="Spatafora J.W."/>
        </authorList>
    </citation>
    <scope>NUCLEOTIDE SEQUENCE</scope>
    <source>
        <strain evidence="4">RSA 2281</strain>
    </source>
</reference>
<keyword evidence="2" id="KW-0472">Membrane</keyword>
<comment type="caution">
    <text evidence="4">The sequence shown here is derived from an EMBL/GenBank/DDBJ whole genome shotgun (WGS) entry which is preliminary data.</text>
</comment>
<evidence type="ECO:0000313" key="5">
    <source>
        <dbReference type="Proteomes" id="UP001209540"/>
    </source>
</evidence>
<organism evidence="4 5">
    <name type="scientific">Phascolomyces articulosus</name>
    <dbReference type="NCBI Taxonomy" id="60185"/>
    <lineage>
        <taxon>Eukaryota</taxon>
        <taxon>Fungi</taxon>
        <taxon>Fungi incertae sedis</taxon>
        <taxon>Mucoromycota</taxon>
        <taxon>Mucoromycotina</taxon>
        <taxon>Mucoromycetes</taxon>
        <taxon>Mucorales</taxon>
        <taxon>Lichtheimiaceae</taxon>
        <taxon>Phascolomyces</taxon>
    </lineage>
</organism>
<evidence type="ECO:0000256" key="2">
    <source>
        <dbReference type="SAM" id="Phobius"/>
    </source>
</evidence>
<feature type="compositionally biased region" description="Polar residues" evidence="1">
    <location>
        <begin position="41"/>
        <end position="58"/>
    </location>
</feature>
<dbReference type="Proteomes" id="UP001209540">
    <property type="component" value="Unassembled WGS sequence"/>
</dbReference>
<reference evidence="4" key="1">
    <citation type="journal article" date="2022" name="IScience">
        <title>Evolution of zygomycete secretomes and the origins of terrestrial fungal ecologies.</title>
        <authorList>
            <person name="Chang Y."/>
            <person name="Wang Y."/>
            <person name="Mondo S."/>
            <person name="Ahrendt S."/>
            <person name="Andreopoulos W."/>
            <person name="Barry K."/>
            <person name="Beard J."/>
            <person name="Benny G.L."/>
            <person name="Blankenship S."/>
            <person name="Bonito G."/>
            <person name="Cuomo C."/>
            <person name="Desiro A."/>
            <person name="Gervers K.A."/>
            <person name="Hundley H."/>
            <person name="Kuo A."/>
            <person name="LaButti K."/>
            <person name="Lang B.F."/>
            <person name="Lipzen A."/>
            <person name="O'Donnell K."/>
            <person name="Pangilinan J."/>
            <person name="Reynolds N."/>
            <person name="Sandor L."/>
            <person name="Smith M.E."/>
            <person name="Tsang A."/>
            <person name="Grigoriev I.V."/>
            <person name="Stajich J.E."/>
            <person name="Spatafora J.W."/>
        </authorList>
    </citation>
    <scope>NUCLEOTIDE SEQUENCE</scope>
    <source>
        <strain evidence="4">RSA 2281</strain>
    </source>
</reference>
<evidence type="ECO:0000256" key="1">
    <source>
        <dbReference type="SAM" id="MobiDB-lite"/>
    </source>
</evidence>
<feature type="transmembrane region" description="Helical" evidence="2">
    <location>
        <begin position="489"/>
        <end position="519"/>
    </location>
</feature>
<sequence length="537" mass="59701">MGFFGNFDNKKGYEALDTEDPETNAPPPPYSPAAVDRDEQTASAPSRSDLQKDYQSFEQYQQQQVLLNQQQQQNRVPDVGSPSSSSSPSPYPYPTSQSGHNKNVYPPYQDGAAQAHNTMGQHQPPFRRAPPTPTTETTSECDVCVWFQSMVDKVKNWRQDRIRLRQEEERKRRFKRCCAGFTCGALIIFVLIPILVSIIRPSIDHCVRDGSSGWDSLPEKIPFEGGAVRVDINGGISGGNIKLEPLPGGQEGYITSHVNAAPSSLIDKFQYRLNRVGPETQLILNFPDSLGPFFGCVYVEIRISIPMDASSVIVNTADMAITADEAIKSDYLELKTTNSRIKLEHGWHGNKIVLRSRNSGFDFHDDMSLHAIDSIDLETTNGGIRLDNADTVTGSIRLSSSNGRIQAKNTHAATLLDVHTSNGRIEFEDTTAPHMVVRTTNGKVELNRVTADDTLTVQTWNGAIRAIVDGSERIKATFQTSNGKIRVNMVIIFFFVTLFPVGLFSLIIYFSLSTAFLFYGSIQSHLFIHSQSSRSWK</sequence>
<evidence type="ECO:0000259" key="3">
    <source>
        <dbReference type="Pfam" id="PF13349"/>
    </source>
</evidence>
<keyword evidence="2" id="KW-1133">Transmembrane helix</keyword>
<feature type="region of interest" description="Disordered" evidence="1">
    <location>
        <begin position="1"/>
        <end position="137"/>
    </location>
</feature>
<keyword evidence="5" id="KW-1185">Reference proteome</keyword>
<feature type="compositionally biased region" description="Low complexity" evidence="1">
    <location>
        <begin position="59"/>
        <end position="74"/>
    </location>
</feature>
<dbReference type="Pfam" id="PF13349">
    <property type="entry name" value="DUF4097"/>
    <property type="match status" value="1"/>
</dbReference>
<feature type="transmembrane region" description="Helical" evidence="2">
    <location>
        <begin position="178"/>
        <end position="199"/>
    </location>
</feature>
<name>A0AAD5JX54_9FUNG</name>
<accession>A0AAD5JX54</accession>
<protein>
    <recommendedName>
        <fullName evidence="3">DUF4097 domain-containing protein</fullName>
    </recommendedName>
</protein>
<proteinExistence type="predicted"/>
<evidence type="ECO:0000313" key="4">
    <source>
        <dbReference type="EMBL" id="KAI9258835.1"/>
    </source>
</evidence>
<keyword evidence="2" id="KW-0812">Transmembrane</keyword>
<feature type="domain" description="DUF4097" evidence="3">
    <location>
        <begin position="330"/>
        <end position="488"/>
    </location>
</feature>
<dbReference type="InterPro" id="IPR025164">
    <property type="entry name" value="Toastrack_DUF4097"/>
</dbReference>
<dbReference type="EMBL" id="JAIXMP010000018">
    <property type="protein sequence ID" value="KAI9258835.1"/>
    <property type="molecule type" value="Genomic_DNA"/>
</dbReference>
<feature type="compositionally biased region" description="Low complexity" evidence="1">
    <location>
        <begin position="81"/>
        <end position="98"/>
    </location>
</feature>
<dbReference type="AlphaFoldDB" id="A0AAD5JX54"/>
<gene>
    <name evidence="4" type="ORF">BDA99DRAFT_514299</name>
</gene>
<dbReference type="Gene3D" id="2.160.20.120">
    <property type="match status" value="1"/>
</dbReference>